<reference evidence="8" key="2">
    <citation type="submission" date="2025-08" db="UniProtKB">
        <authorList>
            <consortium name="RefSeq"/>
        </authorList>
    </citation>
    <scope>IDENTIFICATION</scope>
    <source>
        <tissue evidence="8">Leaf</tissue>
    </source>
</reference>
<comment type="similarity">
    <text evidence="2">Belongs to the TDE1 family.</text>
</comment>
<gene>
    <name evidence="8" type="primary">LOC110798254</name>
</gene>
<feature type="transmembrane region" description="Helical" evidence="6">
    <location>
        <begin position="164"/>
        <end position="186"/>
    </location>
</feature>
<evidence type="ECO:0000256" key="1">
    <source>
        <dbReference type="ARBA" id="ARBA00004141"/>
    </source>
</evidence>
<dbReference type="PANTHER" id="PTHR10383">
    <property type="entry name" value="SERINE INCORPORATOR"/>
    <property type="match status" value="1"/>
</dbReference>
<feature type="transmembrane region" description="Helical" evidence="6">
    <location>
        <begin position="260"/>
        <end position="282"/>
    </location>
</feature>
<dbReference type="RefSeq" id="XP_021859121.1">
    <property type="nucleotide sequence ID" value="XM_022003429.2"/>
</dbReference>
<evidence type="ECO:0000313" key="8">
    <source>
        <dbReference type="RefSeq" id="XP_021859121.1"/>
    </source>
</evidence>
<dbReference type="AlphaFoldDB" id="A0A9R0K5B9"/>
<sequence length="383" mass="43925">MAGERTDLRVSEAVYLEELSRTPQKKIDVSVEKRKSLKVRYYYGIIFLTTNFVAWLVRDYIQRVIPENHFLRTCGVGGHDCIQTIGVLRISFGCFIFFFLMFLTTLNTNKLQEVRNAWHSGEFARIGAGVFLALQLISVIQFIAWWNNYWMPDVKRKQSCSLGLFMSTVFYVASICGVVALYILYVPRSSCTLNIFFITWTAVLLIVMMLITLHSKVNRGLLSSGIMAAYVVFLCWSAIRSEPAGDKCSPQKQVTGHHDWITVFSFFIGICAIVMATFSTGIDSESFQFRKDEVEEEDDIPYKYGFFHLVFSLGAMYFAMLFINWDLNSSTRTWSIDVGWASTWVKIINEWFAATIYMWKLISPVVRQAKIVDEGAIQPDQSC</sequence>
<dbReference type="Pfam" id="PF03348">
    <property type="entry name" value="Serinc"/>
    <property type="match status" value="3"/>
</dbReference>
<feature type="transmembrane region" description="Helical" evidence="6">
    <location>
        <begin position="41"/>
        <end position="61"/>
    </location>
</feature>
<reference evidence="7" key="1">
    <citation type="journal article" date="2021" name="Nat. Commun.">
        <title>Genomic analyses provide insights into spinach domestication and the genetic basis of agronomic traits.</title>
        <authorList>
            <person name="Cai X."/>
            <person name="Sun X."/>
            <person name="Xu C."/>
            <person name="Sun H."/>
            <person name="Wang X."/>
            <person name="Ge C."/>
            <person name="Zhang Z."/>
            <person name="Wang Q."/>
            <person name="Fei Z."/>
            <person name="Jiao C."/>
            <person name="Wang Q."/>
        </authorList>
    </citation>
    <scope>NUCLEOTIDE SEQUENCE [LARGE SCALE GENOMIC DNA]</scope>
    <source>
        <strain evidence="7">cv. Varoflay</strain>
    </source>
</reference>
<keyword evidence="5 6" id="KW-0472">Membrane</keyword>
<dbReference type="PANTHER" id="PTHR10383:SF23">
    <property type="entry name" value="SERINC-DOMAIN CONTAINING SERINE AND SPHINGOLIPID BIOSYNTHESIS PROTEIN"/>
    <property type="match status" value="1"/>
</dbReference>
<organism evidence="7 8">
    <name type="scientific">Spinacia oleracea</name>
    <name type="common">Spinach</name>
    <dbReference type="NCBI Taxonomy" id="3562"/>
    <lineage>
        <taxon>Eukaryota</taxon>
        <taxon>Viridiplantae</taxon>
        <taxon>Streptophyta</taxon>
        <taxon>Embryophyta</taxon>
        <taxon>Tracheophyta</taxon>
        <taxon>Spermatophyta</taxon>
        <taxon>Magnoliopsida</taxon>
        <taxon>eudicotyledons</taxon>
        <taxon>Gunneridae</taxon>
        <taxon>Pentapetalae</taxon>
        <taxon>Caryophyllales</taxon>
        <taxon>Chenopodiaceae</taxon>
        <taxon>Chenopodioideae</taxon>
        <taxon>Anserineae</taxon>
        <taxon>Spinacia</taxon>
    </lineage>
</organism>
<evidence type="ECO:0000313" key="7">
    <source>
        <dbReference type="Proteomes" id="UP000813463"/>
    </source>
</evidence>
<comment type="subcellular location">
    <subcellularLocation>
        <location evidence="1">Membrane</location>
        <topology evidence="1">Multi-pass membrane protein</topology>
    </subcellularLocation>
</comment>
<dbReference type="Proteomes" id="UP000813463">
    <property type="component" value="Chromosome 1"/>
</dbReference>
<keyword evidence="3 6" id="KW-0812">Transmembrane</keyword>
<feature type="transmembrane region" description="Helical" evidence="6">
    <location>
        <begin position="123"/>
        <end position="144"/>
    </location>
</feature>
<dbReference type="InterPro" id="IPR005016">
    <property type="entry name" value="TDE1/TMS"/>
</dbReference>
<protein>
    <submittedName>
        <fullName evidence="8">Uncharacterized protein isoform X2</fullName>
    </submittedName>
</protein>
<evidence type="ECO:0000256" key="5">
    <source>
        <dbReference type="ARBA" id="ARBA00023136"/>
    </source>
</evidence>
<name>A0A9R0K5B9_SPIOL</name>
<evidence type="ECO:0000256" key="2">
    <source>
        <dbReference type="ARBA" id="ARBA00006665"/>
    </source>
</evidence>
<dbReference type="GO" id="GO:0016020">
    <property type="term" value="C:membrane"/>
    <property type="evidence" value="ECO:0007669"/>
    <property type="project" value="UniProtKB-SubCell"/>
</dbReference>
<feature type="transmembrane region" description="Helical" evidence="6">
    <location>
        <begin position="81"/>
        <end position="103"/>
    </location>
</feature>
<accession>A0A9R0K5B9</accession>
<feature type="transmembrane region" description="Helical" evidence="6">
    <location>
        <begin position="220"/>
        <end position="239"/>
    </location>
</feature>
<feature type="transmembrane region" description="Helical" evidence="6">
    <location>
        <begin position="302"/>
        <end position="323"/>
    </location>
</feature>
<evidence type="ECO:0000256" key="3">
    <source>
        <dbReference type="ARBA" id="ARBA00022692"/>
    </source>
</evidence>
<keyword evidence="7" id="KW-1185">Reference proteome</keyword>
<proteinExistence type="inferred from homology"/>
<dbReference type="GeneID" id="110798254"/>
<evidence type="ECO:0000256" key="6">
    <source>
        <dbReference type="SAM" id="Phobius"/>
    </source>
</evidence>
<feature type="transmembrane region" description="Helical" evidence="6">
    <location>
        <begin position="193"/>
        <end position="214"/>
    </location>
</feature>
<evidence type="ECO:0000256" key="4">
    <source>
        <dbReference type="ARBA" id="ARBA00022989"/>
    </source>
</evidence>
<keyword evidence="4 6" id="KW-1133">Transmembrane helix</keyword>